<gene>
    <name evidence="1" type="ORF">Tco_0941411</name>
</gene>
<comment type="caution">
    <text evidence="1">The sequence shown here is derived from an EMBL/GenBank/DDBJ whole genome shotgun (WGS) entry which is preliminary data.</text>
</comment>
<sequence length="106" mass="12642">MLRRKWSTTDQRCSGIMVDLIDKQLLERWIIRNLERLMGVSKLEMDYRLMQRTNIRVILHSIHSDDGNPTSANIKQALRQAVFILINGEPWYSRWWQQLVQDESDA</sequence>
<keyword evidence="2" id="KW-1185">Reference proteome</keyword>
<evidence type="ECO:0000313" key="2">
    <source>
        <dbReference type="Proteomes" id="UP001151760"/>
    </source>
</evidence>
<reference evidence="1" key="1">
    <citation type="journal article" date="2022" name="Int. J. Mol. Sci.">
        <title>Draft Genome of Tanacetum Coccineum: Genomic Comparison of Closely Related Tanacetum-Family Plants.</title>
        <authorList>
            <person name="Yamashiro T."/>
            <person name="Shiraishi A."/>
            <person name="Nakayama K."/>
            <person name="Satake H."/>
        </authorList>
    </citation>
    <scope>NUCLEOTIDE SEQUENCE</scope>
</reference>
<accession>A0ABQ5DQT4</accession>
<dbReference type="Proteomes" id="UP001151760">
    <property type="component" value="Unassembled WGS sequence"/>
</dbReference>
<reference evidence="1" key="2">
    <citation type="submission" date="2022-01" db="EMBL/GenBank/DDBJ databases">
        <authorList>
            <person name="Yamashiro T."/>
            <person name="Shiraishi A."/>
            <person name="Satake H."/>
            <person name="Nakayama K."/>
        </authorList>
    </citation>
    <scope>NUCLEOTIDE SEQUENCE</scope>
</reference>
<evidence type="ECO:0000313" key="1">
    <source>
        <dbReference type="EMBL" id="GJT41546.1"/>
    </source>
</evidence>
<organism evidence="1 2">
    <name type="scientific">Tanacetum coccineum</name>
    <dbReference type="NCBI Taxonomy" id="301880"/>
    <lineage>
        <taxon>Eukaryota</taxon>
        <taxon>Viridiplantae</taxon>
        <taxon>Streptophyta</taxon>
        <taxon>Embryophyta</taxon>
        <taxon>Tracheophyta</taxon>
        <taxon>Spermatophyta</taxon>
        <taxon>Magnoliopsida</taxon>
        <taxon>eudicotyledons</taxon>
        <taxon>Gunneridae</taxon>
        <taxon>Pentapetalae</taxon>
        <taxon>asterids</taxon>
        <taxon>campanulids</taxon>
        <taxon>Asterales</taxon>
        <taxon>Asteraceae</taxon>
        <taxon>Asteroideae</taxon>
        <taxon>Anthemideae</taxon>
        <taxon>Anthemidinae</taxon>
        <taxon>Tanacetum</taxon>
    </lineage>
</organism>
<protein>
    <submittedName>
        <fullName evidence="1">Uncharacterized protein</fullName>
    </submittedName>
</protein>
<dbReference type="EMBL" id="BQNB010015571">
    <property type="protein sequence ID" value="GJT41546.1"/>
    <property type="molecule type" value="Genomic_DNA"/>
</dbReference>
<proteinExistence type="predicted"/>
<name>A0ABQ5DQT4_9ASTR</name>